<gene>
    <name evidence="1" type="ORF">ODALV1_LOCUS22104</name>
</gene>
<name>A0ABP1RH49_9HEXA</name>
<reference evidence="1 2" key="1">
    <citation type="submission" date="2024-08" db="EMBL/GenBank/DDBJ databases">
        <authorList>
            <person name="Cucini C."/>
            <person name="Frati F."/>
        </authorList>
    </citation>
    <scope>NUCLEOTIDE SEQUENCE [LARGE SCALE GENOMIC DNA]</scope>
</reference>
<protein>
    <submittedName>
        <fullName evidence="1">Uncharacterized protein</fullName>
    </submittedName>
</protein>
<evidence type="ECO:0000313" key="2">
    <source>
        <dbReference type="Proteomes" id="UP001642540"/>
    </source>
</evidence>
<dbReference type="EMBL" id="CAXLJM020000074">
    <property type="protein sequence ID" value="CAL8128137.1"/>
    <property type="molecule type" value="Genomic_DNA"/>
</dbReference>
<accession>A0ABP1RH49</accession>
<keyword evidence="2" id="KW-1185">Reference proteome</keyword>
<evidence type="ECO:0000313" key="1">
    <source>
        <dbReference type="EMBL" id="CAL8128137.1"/>
    </source>
</evidence>
<sequence length="112" mass="12050">MEEKSEGVHSSEMPLNDLCFDYPEIEELLAAQGFGATAGPEIDELDAMDVSEDVAVDLSMTDAGTTTEICTTTIVILDGGKLEVPGTTVTLPPEENPVRWIQTSFPWSITST</sequence>
<proteinExistence type="predicted"/>
<dbReference type="Proteomes" id="UP001642540">
    <property type="component" value="Unassembled WGS sequence"/>
</dbReference>
<comment type="caution">
    <text evidence="1">The sequence shown here is derived from an EMBL/GenBank/DDBJ whole genome shotgun (WGS) entry which is preliminary data.</text>
</comment>
<organism evidence="1 2">
    <name type="scientific">Orchesella dallaii</name>
    <dbReference type="NCBI Taxonomy" id="48710"/>
    <lineage>
        <taxon>Eukaryota</taxon>
        <taxon>Metazoa</taxon>
        <taxon>Ecdysozoa</taxon>
        <taxon>Arthropoda</taxon>
        <taxon>Hexapoda</taxon>
        <taxon>Collembola</taxon>
        <taxon>Entomobryomorpha</taxon>
        <taxon>Entomobryoidea</taxon>
        <taxon>Orchesellidae</taxon>
        <taxon>Orchesellinae</taxon>
        <taxon>Orchesella</taxon>
    </lineage>
</organism>